<protein>
    <recommendedName>
        <fullName evidence="3 15">DNA polymerase I</fullName>
        <ecNumber evidence="2 15">2.7.7.7</ecNumber>
    </recommendedName>
</protein>
<dbReference type="AlphaFoldDB" id="A0A1I7B1J8"/>
<evidence type="ECO:0000256" key="17">
    <source>
        <dbReference type="SAM" id="MobiDB-lite"/>
    </source>
</evidence>
<dbReference type="InterPro" id="IPR001098">
    <property type="entry name" value="DNA-dir_DNA_pol_A_palm_dom"/>
</dbReference>
<evidence type="ECO:0000256" key="6">
    <source>
        <dbReference type="ARBA" id="ARBA00022705"/>
    </source>
</evidence>
<dbReference type="FunFam" id="1.10.150.20:FF:000003">
    <property type="entry name" value="DNA polymerase I"/>
    <property type="match status" value="1"/>
</dbReference>
<dbReference type="Gene3D" id="3.40.50.1010">
    <property type="entry name" value="5'-nuclease"/>
    <property type="match status" value="1"/>
</dbReference>
<dbReference type="SMART" id="SM00482">
    <property type="entry name" value="POLAc"/>
    <property type="match status" value="1"/>
</dbReference>
<keyword evidence="9 16" id="KW-0378">Hydrolase</keyword>
<evidence type="ECO:0000256" key="15">
    <source>
        <dbReference type="NCBIfam" id="TIGR00593"/>
    </source>
</evidence>
<dbReference type="CDD" id="cd08637">
    <property type="entry name" value="DNA_pol_A_pol_I_C"/>
    <property type="match status" value="1"/>
</dbReference>
<dbReference type="InterPro" id="IPR018320">
    <property type="entry name" value="DNA_polymerase_1"/>
</dbReference>
<evidence type="ECO:0000256" key="16">
    <source>
        <dbReference type="RuleBase" id="RU004460"/>
    </source>
</evidence>
<dbReference type="CDD" id="cd09898">
    <property type="entry name" value="H3TH_53EXO"/>
    <property type="match status" value="1"/>
</dbReference>
<dbReference type="GO" id="GO:0008409">
    <property type="term" value="F:5'-3' exonuclease activity"/>
    <property type="evidence" value="ECO:0007669"/>
    <property type="project" value="UniProtKB-UniRule"/>
</dbReference>
<keyword evidence="12 16" id="KW-0238">DNA-binding</keyword>
<dbReference type="Pfam" id="PF01367">
    <property type="entry name" value="5_3_exonuc"/>
    <property type="match status" value="1"/>
</dbReference>
<evidence type="ECO:0000259" key="20">
    <source>
        <dbReference type="SMART" id="SM00482"/>
    </source>
</evidence>
<dbReference type="NCBIfam" id="NF004397">
    <property type="entry name" value="PRK05755.1"/>
    <property type="match status" value="1"/>
</dbReference>
<dbReference type="InterPro" id="IPR012337">
    <property type="entry name" value="RNaseH-like_sf"/>
</dbReference>
<dbReference type="InterPro" id="IPR029060">
    <property type="entry name" value="PIN-like_dom_sf"/>
</dbReference>
<feature type="domain" description="DNA-directed DNA polymerase family A palm" evidence="20">
    <location>
        <begin position="692"/>
        <end position="899"/>
    </location>
</feature>
<keyword evidence="8 16" id="KW-0227">DNA damage</keyword>
<keyword evidence="22" id="KW-1185">Reference proteome</keyword>
<dbReference type="SMART" id="SM00475">
    <property type="entry name" value="53EXOc"/>
    <property type="match status" value="1"/>
</dbReference>
<dbReference type="Gene3D" id="1.10.150.20">
    <property type="entry name" value="5' to 3' exonuclease, C-terminal subdomain"/>
    <property type="match status" value="2"/>
</dbReference>
<dbReference type="InterPro" id="IPR043502">
    <property type="entry name" value="DNA/RNA_pol_sf"/>
</dbReference>
<keyword evidence="10 16" id="KW-0269">Exonuclease</keyword>
<dbReference type="Gene3D" id="3.30.70.370">
    <property type="match status" value="1"/>
</dbReference>
<keyword evidence="6 16" id="KW-0235">DNA replication</keyword>
<dbReference type="GO" id="GO:0003887">
    <property type="term" value="F:DNA-directed DNA polymerase activity"/>
    <property type="evidence" value="ECO:0007669"/>
    <property type="project" value="UniProtKB-UniRule"/>
</dbReference>
<feature type="domain" description="3'-5' exonuclease" evidence="18">
    <location>
        <begin position="342"/>
        <end position="523"/>
    </location>
</feature>
<reference evidence="21 22" key="1">
    <citation type="submission" date="2016-10" db="EMBL/GenBank/DDBJ databases">
        <authorList>
            <person name="de Groot N.N."/>
        </authorList>
    </citation>
    <scope>NUCLEOTIDE SEQUENCE [LARGE SCALE GENOMIC DNA]</scope>
    <source>
        <strain evidence="21 22">CGMCC 1.7005</strain>
    </source>
</reference>
<dbReference type="InterPro" id="IPR008918">
    <property type="entry name" value="HhH2"/>
</dbReference>
<keyword evidence="5 16" id="KW-0548">Nucleotidyltransferase</keyword>
<dbReference type="GO" id="GO:0006302">
    <property type="term" value="P:double-strand break repair"/>
    <property type="evidence" value="ECO:0007669"/>
    <property type="project" value="TreeGrafter"/>
</dbReference>
<dbReference type="OrthoDB" id="9806424at2"/>
<comment type="similarity">
    <text evidence="1 16">Belongs to the DNA polymerase type-A family.</text>
</comment>
<dbReference type="InterPro" id="IPR020046">
    <property type="entry name" value="5-3_exonucl_a-hlix_arch_N"/>
</dbReference>
<dbReference type="InterPro" id="IPR002421">
    <property type="entry name" value="5-3_exonuclease"/>
</dbReference>
<evidence type="ECO:0000259" key="18">
    <source>
        <dbReference type="SMART" id="SM00474"/>
    </source>
</evidence>
<evidence type="ECO:0000256" key="9">
    <source>
        <dbReference type="ARBA" id="ARBA00022801"/>
    </source>
</evidence>
<keyword evidence="11 16" id="KW-0239">DNA-directed DNA polymerase</keyword>
<dbReference type="PANTHER" id="PTHR10133">
    <property type="entry name" value="DNA POLYMERASE I"/>
    <property type="match status" value="1"/>
</dbReference>
<dbReference type="Pfam" id="PF01612">
    <property type="entry name" value="DNA_pol_A_exo1"/>
    <property type="match status" value="1"/>
</dbReference>
<evidence type="ECO:0000256" key="14">
    <source>
        <dbReference type="ARBA" id="ARBA00049244"/>
    </source>
</evidence>
<dbReference type="SUPFAM" id="SSF47807">
    <property type="entry name" value="5' to 3' exonuclease, C-terminal subdomain"/>
    <property type="match status" value="1"/>
</dbReference>
<dbReference type="Proteomes" id="UP000236454">
    <property type="component" value="Unassembled WGS sequence"/>
</dbReference>
<dbReference type="GO" id="GO:0008408">
    <property type="term" value="F:3'-5' exonuclease activity"/>
    <property type="evidence" value="ECO:0007669"/>
    <property type="project" value="UniProtKB-UniRule"/>
</dbReference>
<evidence type="ECO:0000256" key="1">
    <source>
        <dbReference type="ARBA" id="ARBA00007705"/>
    </source>
</evidence>
<dbReference type="CDD" id="cd09859">
    <property type="entry name" value="PIN_53EXO"/>
    <property type="match status" value="1"/>
</dbReference>
<dbReference type="EMBL" id="FPAS01000004">
    <property type="protein sequence ID" value="SFT81011.1"/>
    <property type="molecule type" value="Genomic_DNA"/>
</dbReference>
<evidence type="ECO:0000256" key="5">
    <source>
        <dbReference type="ARBA" id="ARBA00022695"/>
    </source>
</evidence>
<dbReference type="Gene3D" id="3.30.420.10">
    <property type="entry name" value="Ribonuclease H-like superfamily/Ribonuclease H"/>
    <property type="match status" value="1"/>
</dbReference>
<dbReference type="SUPFAM" id="SSF88723">
    <property type="entry name" value="PIN domain-like"/>
    <property type="match status" value="1"/>
</dbReference>
<feature type="domain" description="5'-3' exonuclease" evidence="19">
    <location>
        <begin position="8"/>
        <end position="270"/>
    </location>
</feature>
<comment type="function">
    <text evidence="16">In addition to polymerase activity, this DNA polymerase exhibits 3'-5' and 5'-3' exonuclease activity.</text>
</comment>
<evidence type="ECO:0000256" key="13">
    <source>
        <dbReference type="ARBA" id="ARBA00023204"/>
    </source>
</evidence>
<evidence type="ECO:0000259" key="19">
    <source>
        <dbReference type="SMART" id="SM00475"/>
    </source>
</evidence>
<dbReference type="InterPro" id="IPR036397">
    <property type="entry name" value="RNaseH_sf"/>
</dbReference>
<evidence type="ECO:0000256" key="3">
    <source>
        <dbReference type="ARBA" id="ARBA00020311"/>
    </source>
</evidence>
<evidence type="ECO:0000313" key="21">
    <source>
        <dbReference type="EMBL" id="SFT81011.1"/>
    </source>
</evidence>
<evidence type="ECO:0000256" key="11">
    <source>
        <dbReference type="ARBA" id="ARBA00022932"/>
    </source>
</evidence>
<evidence type="ECO:0000256" key="8">
    <source>
        <dbReference type="ARBA" id="ARBA00022763"/>
    </source>
</evidence>
<dbReference type="PRINTS" id="PR00868">
    <property type="entry name" value="DNAPOLI"/>
</dbReference>
<organism evidence="21 22">
    <name type="scientific">Lishizhenia tianjinensis</name>
    <dbReference type="NCBI Taxonomy" id="477690"/>
    <lineage>
        <taxon>Bacteria</taxon>
        <taxon>Pseudomonadati</taxon>
        <taxon>Bacteroidota</taxon>
        <taxon>Flavobacteriia</taxon>
        <taxon>Flavobacteriales</taxon>
        <taxon>Crocinitomicaceae</taxon>
        <taxon>Lishizhenia</taxon>
    </lineage>
</organism>
<dbReference type="SUPFAM" id="SSF53098">
    <property type="entry name" value="Ribonuclease H-like"/>
    <property type="match status" value="1"/>
</dbReference>
<gene>
    <name evidence="16" type="primary">polA</name>
    <name evidence="21" type="ORF">SAMN05216474_2460</name>
</gene>
<feature type="region of interest" description="Disordered" evidence="17">
    <location>
        <begin position="309"/>
        <end position="333"/>
    </location>
</feature>
<dbReference type="RefSeq" id="WP_090250496.1">
    <property type="nucleotide sequence ID" value="NZ_FPAS01000004.1"/>
</dbReference>
<dbReference type="InterPro" id="IPR019760">
    <property type="entry name" value="DNA-dir_DNA_pol_A_CS"/>
</dbReference>
<dbReference type="SMART" id="SM00279">
    <property type="entry name" value="HhH2"/>
    <property type="match status" value="1"/>
</dbReference>
<name>A0A1I7B1J8_9FLAO</name>
<dbReference type="InterPro" id="IPR036279">
    <property type="entry name" value="5-3_exonuclease_C_sf"/>
</dbReference>
<dbReference type="InterPro" id="IPR020045">
    <property type="entry name" value="DNA_polI_H3TH"/>
</dbReference>
<dbReference type="Pfam" id="PF00476">
    <property type="entry name" value="DNA_pol_A"/>
    <property type="match status" value="1"/>
</dbReference>
<dbReference type="CDD" id="cd06139">
    <property type="entry name" value="DNA_polA_I_Ecoli_like_exo"/>
    <property type="match status" value="1"/>
</dbReference>
<dbReference type="Pfam" id="PF02739">
    <property type="entry name" value="5_3_exonuc_N"/>
    <property type="match status" value="1"/>
</dbReference>
<sequence>MLTPDIPKKLFLLDAFALIYRAYFAFSKNPRVNSKGQNTSAAFGFTNALIDVINREKPTHLAVVFDAPGGATLRQGDFCDYKANREEMPEDIRSMLDPIKEIISAFNIPILLKEGFEADDVIGTLAKMAEKEGFQTYMMTPDKDFGQLVSENIFMYKPGRGGKPAEIWGVPEICEKFEVEDPIQVIDILGLWGDAVDNIPGIPGIGEKTSKKLIAKYGSMENLFEHTDDLKGKQKENVINFMDQGRMSKMLATIILDVDVEFDAEDLKVIEPNAEKIKELFTELEFRNLAKRVLGEEIVVTQTATAPSDENQLDLFGTTNNNEESTPAPESLKSLSTEKPSYHFVQSPEGRQKLLSKILEQKSVCFDTETSSLEARHADIVGMSISFQAKEAYYIPFPANFEEAKAILEEFNPYFKSESIEKVAHNIKYDLQILGRYGIEVEGPLFDTMIAHYLLSPDAKHSMDRLAEYYLNYETISIESVLGKKGKNQKTMLDIPQEEIVDYACEDADITWQLKELFEPEIQKDHLKSLFYDIEMPLVGVLKAMEEEGINLDIDGLATFSEELGESLEQLEKEIKDLAEEDFNLDSPRQLGEVLFEKMKISSKAKKTKTGQYSTSEDVLQKHKDDHEIIPLILDYRSLKKLKNTYVDPLPTLVDEHDGRLHTHYMQTVAATGRLSSNNPNLQNIPIRTEKGREIRKAFIAKDDQHLLMAADYSQIELRIIAALSKDENMVHAFQNNLDIHATTAAKVFKVNIEDVTREQRSSAKAVNFGIIYGQGAFGLAQNLGISRKEAKAIIDGYFEEYATIKTYMDEAVKNAREKGYVETIFSRRRYLPDINSSNAVVRGFAERNAINAPIQGSAADIIKIAMIKVAERMKKENVASKLLLQVHDELVFDVLKSEQEIMAKLVQEEMENAVQLAVPMKVEYELANNWLEAH</sequence>
<evidence type="ECO:0000256" key="4">
    <source>
        <dbReference type="ARBA" id="ARBA00022679"/>
    </source>
</evidence>
<proteinExistence type="inferred from homology"/>
<dbReference type="FunFam" id="1.20.1060.10:FF:000001">
    <property type="entry name" value="DNA polymerase I"/>
    <property type="match status" value="1"/>
</dbReference>
<dbReference type="Gene3D" id="1.20.1060.10">
    <property type="entry name" value="Taq DNA Polymerase, Chain T, domain 4"/>
    <property type="match status" value="1"/>
</dbReference>
<dbReference type="PROSITE" id="PS00447">
    <property type="entry name" value="DNA_POLYMERASE_A"/>
    <property type="match status" value="1"/>
</dbReference>
<dbReference type="GO" id="GO:0006261">
    <property type="term" value="P:DNA-templated DNA replication"/>
    <property type="evidence" value="ECO:0007669"/>
    <property type="project" value="UniProtKB-UniRule"/>
</dbReference>
<keyword evidence="13 16" id="KW-0234">DNA repair</keyword>
<dbReference type="InterPro" id="IPR002562">
    <property type="entry name" value="3'-5'_exonuclease_dom"/>
</dbReference>
<evidence type="ECO:0000256" key="2">
    <source>
        <dbReference type="ARBA" id="ARBA00012417"/>
    </source>
</evidence>
<evidence type="ECO:0000256" key="7">
    <source>
        <dbReference type="ARBA" id="ARBA00022722"/>
    </source>
</evidence>
<accession>A0A1I7B1J8</accession>
<dbReference type="FunFam" id="1.10.150.20:FF:000002">
    <property type="entry name" value="DNA polymerase I"/>
    <property type="match status" value="1"/>
</dbReference>
<dbReference type="InterPro" id="IPR002298">
    <property type="entry name" value="DNA_polymerase_A"/>
</dbReference>
<dbReference type="EC" id="2.7.7.7" evidence="2 15"/>
<evidence type="ECO:0000256" key="10">
    <source>
        <dbReference type="ARBA" id="ARBA00022839"/>
    </source>
</evidence>
<dbReference type="SUPFAM" id="SSF56672">
    <property type="entry name" value="DNA/RNA polymerases"/>
    <property type="match status" value="1"/>
</dbReference>
<keyword evidence="4 16" id="KW-0808">Transferase</keyword>
<dbReference type="SMART" id="SM00474">
    <property type="entry name" value="35EXOc"/>
    <property type="match status" value="1"/>
</dbReference>
<evidence type="ECO:0000313" key="22">
    <source>
        <dbReference type="Proteomes" id="UP000236454"/>
    </source>
</evidence>
<dbReference type="NCBIfam" id="TIGR00593">
    <property type="entry name" value="pola"/>
    <property type="match status" value="1"/>
</dbReference>
<comment type="catalytic activity">
    <reaction evidence="14 16">
        <text>DNA(n) + a 2'-deoxyribonucleoside 5'-triphosphate = DNA(n+1) + diphosphate</text>
        <dbReference type="Rhea" id="RHEA:22508"/>
        <dbReference type="Rhea" id="RHEA-COMP:17339"/>
        <dbReference type="Rhea" id="RHEA-COMP:17340"/>
        <dbReference type="ChEBI" id="CHEBI:33019"/>
        <dbReference type="ChEBI" id="CHEBI:61560"/>
        <dbReference type="ChEBI" id="CHEBI:173112"/>
        <dbReference type="EC" id="2.7.7.7"/>
    </reaction>
</comment>
<dbReference type="GO" id="GO:0003677">
    <property type="term" value="F:DNA binding"/>
    <property type="evidence" value="ECO:0007669"/>
    <property type="project" value="UniProtKB-UniRule"/>
</dbReference>
<keyword evidence="7" id="KW-0540">Nuclease</keyword>
<dbReference type="PANTHER" id="PTHR10133:SF27">
    <property type="entry name" value="DNA POLYMERASE NU"/>
    <property type="match status" value="1"/>
</dbReference>
<dbReference type="STRING" id="477690.SAMN05216474_2460"/>
<evidence type="ECO:0000256" key="12">
    <source>
        <dbReference type="ARBA" id="ARBA00023125"/>
    </source>
</evidence>